<proteinExistence type="predicted"/>
<dbReference type="RefSeq" id="WP_191209232.1">
    <property type="nucleotide sequence ID" value="NZ_BAABKL010000036.1"/>
</dbReference>
<protein>
    <submittedName>
        <fullName evidence="1">Uncharacterized protein</fullName>
    </submittedName>
</protein>
<accession>A0A927ICI4</accession>
<gene>
    <name evidence="1" type="ORF">IF129_10170</name>
</gene>
<dbReference type="EMBL" id="JACXYU010000004">
    <property type="protein sequence ID" value="MBD3931920.1"/>
    <property type="molecule type" value="Genomic_DNA"/>
</dbReference>
<organism evidence="1 2">
    <name type="scientific">Streptomyces chumphonensis</name>
    <dbReference type="NCBI Taxonomy" id="1214925"/>
    <lineage>
        <taxon>Bacteria</taxon>
        <taxon>Bacillati</taxon>
        <taxon>Actinomycetota</taxon>
        <taxon>Actinomycetes</taxon>
        <taxon>Kitasatosporales</taxon>
        <taxon>Streptomycetaceae</taxon>
        <taxon>Streptomyces</taxon>
    </lineage>
</organism>
<evidence type="ECO:0000313" key="2">
    <source>
        <dbReference type="Proteomes" id="UP000632289"/>
    </source>
</evidence>
<evidence type="ECO:0000313" key="1">
    <source>
        <dbReference type="EMBL" id="MBD3931920.1"/>
    </source>
</evidence>
<comment type="caution">
    <text evidence="1">The sequence shown here is derived from an EMBL/GenBank/DDBJ whole genome shotgun (WGS) entry which is preliminary data.</text>
</comment>
<dbReference type="Proteomes" id="UP000632289">
    <property type="component" value="Unassembled WGS sequence"/>
</dbReference>
<sequence length="1268" mass="136309">MPNTLVEILTADGWVNITQDAYNRDPIVISRGRPDEATASDPGSCELTLNNRHGKYSPRNPLSPYYGLIGRNTPIRVWAQGPTPYLWIGATNARATVASSTALDVAEDLDVAVELALDQVPVQSSSYAPWSMEIMGRYQITGDQRMWRVMVDQLARINFVWSADGIAFSVVASSEVLRYRPGQRFALRATLDVDDDAGGHTVRFFTAPTMAGPWEQLGDAHVGAGTTGVFQAGTADLEVGSISGLGFSAGRGRYYAVQLRDGIDGPLLADVDFTAHGTGSSDVTDTVGRTWQFLNLATRTRYHRRFYGEVSSWPSRWDVSGADVYVPVMAHGPLRRLGQGQLPLHSTLRRRIATYPGLVGYWPLEEGTSAAFASTPIEGVIPLSAEGMDWAADTTLPGSGPLPKLTADAVLYGAVPAAPDGSWHLECVYYLPELPASAETVLEVRTTSSPWPWLRIEVTATAVRVVGIQPGEETSSTTLLINVTNPNVAGQWNRLWLRQEQEGGSIRLRVGWVTIGGIGLAADTSYTGTVGHVTRIHTEFGAGLEGMSLGHVALFEDDTNAFNLADTGFDGEPAGERLRRLAEEEALKLTTPGLRVHSEALGPQPIDTYLRVVTDAAEADGGVLYELRDAQALHYLPKDVLYDRAPALVLDYTQGHIAPPLEPVDDDQATRNDITIGRRGGASARVRAEEGPLSVLPHPDGVGVYEDSATLNVEGDGQLEPIAAWRLHLGTWDEARYPVVRIQLTADSRADLRQQVLDGLDVQAVMRLANLPAWMPPGDVDLVVAGYTETLTLTTWDIEANSHPAGPWSVASLVGEEQLREGFEDATYDDVLDLTDGGDAPWTRDNTQAHAGAWSLRSGTITNNQTSDLVLTLPPDAQELSFWYMTSSETSGPGYDGDFLAVLEDGSEVLRAQGETSWTRHTLDVRGSSTVTFRYSKDNSAGAGSDAAWIDDLTVTVLTDAGTDQPNRVDTDGSQVAAAVDETATTLDVHTPQPDTGQVPAWIVSAGPGDTFPGDFPFDLRVGGEVVRATACEPLGHDAFGRTETDTWGTADSGQAWSNVGTATDFAVAGGTGTITLTSPPETIRRQALPVDVADCEVLVRLSVDQVATGASMVPGILLRESGNDYYRARLHFSTAGGMFVSVTQNGSTVGSTPPLSYTYTAGQEFWLRARITGQTVRLRAWPDGMGEPAHRWDHEVEITSVVIASGALGVTGSAFAGNTNTDPVIAFHYFEVVTPQRMTVTRSINGIVKPHDAGSDVRLTRPAIVAL</sequence>
<keyword evidence="2" id="KW-1185">Reference proteome</keyword>
<reference evidence="1" key="1">
    <citation type="submission" date="2020-09" db="EMBL/GenBank/DDBJ databases">
        <title>Secondary metabolite and genome analysis of marine Streptomyces chumphonensis KK1-2T.</title>
        <authorList>
            <person name="Phongsopitanun W."/>
            <person name="Kanchanasin P."/>
            <person name="Pittayakhajonwut P."/>
            <person name="Suwanborirux K."/>
            <person name="Tanasupawat S."/>
        </authorList>
    </citation>
    <scope>NUCLEOTIDE SEQUENCE</scope>
    <source>
        <strain evidence="1">KK1-2</strain>
    </source>
</reference>
<dbReference type="AlphaFoldDB" id="A0A927ICI4"/>
<name>A0A927ICI4_9ACTN</name>
<dbReference type="Gene3D" id="2.60.120.260">
    <property type="entry name" value="Galactose-binding domain-like"/>
    <property type="match status" value="1"/>
</dbReference>